<proteinExistence type="predicted"/>
<evidence type="ECO:0000313" key="4">
    <source>
        <dbReference type="EMBL" id="QJR36532.1"/>
    </source>
</evidence>
<sequence>MTPSSAPFFLRTFANLELSARQPDGTRQVILQRGKPLAVLAYCASARKREHGRDTLATLLWSDAPPDRARHNVRQALWRLRRLLGDLFVTREDAVISVGADLASDRDLFLDAVYRNDASDALGWYEGPFLGGVTIPGGDEFDDWASGERRRLEDALLRVAEPYLRGDVLRMKPSERRSAIEALVQKAPANPDARRIAIDVLLDMDDRVAAQGEADAMEQLAQQQEITLSPACAVSVARARERVDTTAVAEPTGLSLDLVGRDDQFARVVQAWTLAKQGQCQVVLLTGVAGIGKSRLLKAIHARCTGRRSRALTVRANSGEQDVPFGYAAQVARALASLPGAAGINADSARELVALDPALGSRYAVSPSTNEGGESVRRRALAVLDLLSAIAEQEPLALLLDDLHWADPASRQLLSIAIGRLSELPLLVVGTTRPSSATSLDHATLAVLPLLPLGADAVVDAIRSSGVWPDSAEAEHFIHTLAEACDGIPLAVMERLSLAQESGLILLHDGSWRSADWPKAASEIAVSSPLSRRIAACSEHEHRLLLRLAVAGMPLSADVWLAHAPVSAGDVATTASVQSLQQKGLVLQQDTMYAPAHDVITEHLLSRSAPDAVRDAHVALAIALIESDAVDRLTVGLRHFVHGGDATRAAHTLGRIVARARRSGDPRHARDIMSDLLGDRLPQPLQDTLLASVPWRERSARVASRLMVAAAVLLSVATTGASWYAMRTPSLAIRQSAVVTVPANQYGTNAMRLLPSLVVAVPTGRSADVLQARGVRVRSLRPSATIIAGDSAMVENGTAAFGNLRIRTTDSVVALRFEAEGYRPIDFEMSSKEGIQTPRLGTNRVRLAEAQFGSQRVRGPHARIDVERGAMISGVVQIQYTANWPAASVWLSMTPSWGDPQALGRDLTPVPTPVKQDIIDMSIGVQAPKEAGRYWLLFVVAAEPSGGFALSRTNWTLGEPVWGDGNDIASLPDSTIRRANIEGAILSRLAMPEYLQRAEKRCDGSARKVRGVGIRYCEAEMALFGIEVVVR</sequence>
<protein>
    <submittedName>
        <fullName evidence="4">AAA family ATPase</fullName>
    </submittedName>
</protein>
<dbReference type="SUPFAM" id="SSF46894">
    <property type="entry name" value="C-terminal effector domain of the bipartite response regulators"/>
    <property type="match status" value="1"/>
</dbReference>
<organism evidence="4 5">
    <name type="scientific">Gemmatimonas groenlandica</name>
    <dbReference type="NCBI Taxonomy" id="2732249"/>
    <lineage>
        <taxon>Bacteria</taxon>
        <taxon>Pseudomonadati</taxon>
        <taxon>Gemmatimonadota</taxon>
        <taxon>Gemmatimonadia</taxon>
        <taxon>Gemmatimonadales</taxon>
        <taxon>Gemmatimonadaceae</taxon>
        <taxon>Gemmatimonas</taxon>
    </lineage>
</organism>
<dbReference type="GO" id="GO:0004016">
    <property type="term" value="F:adenylate cyclase activity"/>
    <property type="evidence" value="ECO:0007669"/>
    <property type="project" value="TreeGrafter"/>
</dbReference>
<dbReference type="Gene3D" id="3.40.50.300">
    <property type="entry name" value="P-loop containing nucleotide triphosphate hydrolases"/>
    <property type="match status" value="1"/>
</dbReference>
<evidence type="ECO:0000313" key="5">
    <source>
        <dbReference type="Proteomes" id="UP000500938"/>
    </source>
</evidence>
<dbReference type="PANTHER" id="PTHR16305:SF35">
    <property type="entry name" value="TRANSCRIPTIONAL ACTIVATOR DOMAIN"/>
    <property type="match status" value="1"/>
</dbReference>
<dbReference type="EMBL" id="CP053085">
    <property type="protein sequence ID" value="QJR36532.1"/>
    <property type="molecule type" value="Genomic_DNA"/>
</dbReference>
<dbReference type="RefSeq" id="WP_171225964.1">
    <property type="nucleotide sequence ID" value="NZ_CP053085.1"/>
</dbReference>
<keyword evidence="1" id="KW-0547">Nucleotide-binding</keyword>
<dbReference type="GO" id="GO:0006355">
    <property type="term" value="P:regulation of DNA-templated transcription"/>
    <property type="evidence" value="ECO:0007669"/>
    <property type="project" value="InterPro"/>
</dbReference>
<keyword evidence="5" id="KW-1185">Reference proteome</keyword>
<accession>A0A6M4IUN6</accession>
<dbReference type="Gene3D" id="1.10.10.10">
    <property type="entry name" value="Winged helix-like DNA-binding domain superfamily/Winged helix DNA-binding domain"/>
    <property type="match status" value="1"/>
</dbReference>
<dbReference type="AlphaFoldDB" id="A0A6M4IUN6"/>
<dbReference type="KEGG" id="ggr:HKW67_13965"/>
<keyword evidence="2" id="KW-0067">ATP-binding</keyword>
<dbReference type="InterPro" id="IPR027417">
    <property type="entry name" value="P-loop_NTPase"/>
</dbReference>
<dbReference type="GO" id="GO:0005737">
    <property type="term" value="C:cytoplasm"/>
    <property type="evidence" value="ECO:0007669"/>
    <property type="project" value="TreeGrafter"/>
</dbReference>
<gene>
    <name evidence="4" type="ORF">HKW67_13965</name>
</gene>
<dbReference type="InterPro" id="IPR005158">
    <property type="entry name" value="BTAD"/>
</dbReference>
<dbReference type="Proteomes" id="UP000500938">
    <property type="component" value="Chromosome"/>
</dbReference>
<dbReference type="InterPro" id="IPR036388">
    <property type="entry name" value="WH-like_DNA-bd_sf"/>
</dbReference>
<dbReference type="GO" id="GO:0003677">
    <property type="term" value="F:DNA binding"/>
    <property type="evidence" value="ECO:0007669"/>
    <property type="project" value="InterPro"/>
</dbReference>
<feature type="domain" description="Bacterial transcriptional activator" evidence="3">
    <location>
        <begin position="104"/>
        <end position="227"/>
    </location>
</feature>
<dbReference type="GO" id="GO:0005524">
    <property type="term" value="F:ATP binding"/>
    <property type="evidence" value="ECO:0007669"/>
    <property type="project" value="UniProtKB-KW"/>
</dbReference>
<dbReference type="Pfam" id="PF13191">
    <property type="entry name" value="AAA_16"/>
    <property type="match status" value="1"/>
</dbReference>
<evidence type="ECO:0000256" key="2">
    <source>
        <dbReference type="ARBA" id="ARBA00022840"/>
    </source>
</evidence>
<reference evidence="4 5" key="1">
    <citation type="submission" date="2020-05" db="EMBL/GenBank/DDBJ databases">
        <title>Complete genome sequence of Gemmatimonas greenlandica TET16.</title>
        <authorList>
            <person name="Zeng Y."/>
        </authorList>
    </citation>
    <scope>NUCLEOTIDE SEQUENCE [LARGE SCALE GENOMIC DNA]</scope>
    <source>
        <strain evidence="4 5">TET16</strain>
    </source>
</reference>
<dbReference type="SMART" id="SM01043">
    <property type="entry name" value="BTAD"/>
    <property type="match status" value="1"/>
</dbReference>
<name>A0A6M4IUN6_9BACT</name>
<evidence type="ECO:0000259" key="3">
    <source>
        <dbReference type="SMART" id="SM01043"/>
    </source>
</evidence>
<dbReference type="SUPFAM" id="SSF52540">
    <property type="entry name" value="P-loop containing nucleoside triphosphate hydrolases"/>
    <property type="match status" value="1"/>
</dbReference>
<dbReference type="InterPro" id="IPR016032">
    <property type="entry name" value="Sig_transdc_resp-reg_C-effctor"/>
</dbReference>
<evidence type="ECO:0000256" key="1">
    <source>
        <dbReference type="ARBA" id="ARBA00022741"/>
    </source>
</evidence>
<dbReference type="InterPro" id="IPR041664">
    <property type="entry name" value="AAA_16"/>
</dbReference>
<dbReference type="PANTHER" id="PTHR16305">
    <property type="entry name" value="TESTICULAR SOLUBLE ADENYLYL CYCLASE"/>
    <property type="match status" value="1"/>
</dbReference>